<dbReference type="GO" id="GO:0004721">
    <property type="term" value="F:phosphoprotein phosphatase activity"/>
    <property type="evidence" value="ECO:0007669"/>
    <property type="project" value="TreeGrafter"/>
</dbReference>
<dbReference type="KEGG" id="bbev:BBEV_0465"/>
<dbReference type="InterPro" id="IPR005467">
    <property type="entry name" value="His_kinase_dom"/>
</dbReference>
<evidence type="ECO:0000256" key="6">
    <source>
        <dbReference type="ARBA" id="ARBA00022741"/>
    </source>
</evidence>
<evidence type="ECO:0000256" key="1">
    <source>
        <dbReference type="ARBA" id="ARBA00000085"/>
    </source>
</evidence>
<feature type="transmembrane region" description="Helical" evidence="11">
    <location>
        <begin position="202"/>
        <end position="224"/>
    </location>
</feature>
<dbReference type="EC" id="2.7.13.3" evidence="3"/>
<gene>
    <name evidence="13" type="primary">resE-1</name>
    <name evidence="13" type="ORF">BBEV_0465</name>
</gene>
<evidence type="ECO:0000256" key="2">
    <source>
        <dbReference type="ARBA" id="ARBA00004651"/>
    </source>
</evidence>
<evidence type="ECO:0000256" key="3">
    <source>
        <dbReference type="ARBA" id="ARBA00012438"/>
    </source>
</evidence>
<evidence type="ECO:0000259" key="12">
    <source>
        <dbReference type="PROSITE" id="PS50109"/>
    </source>
</evidence>
<keyword evidence="9" id="KW-0902">Two-component regulatory system</keyword>
<dbReference type="InterPro" id="IPR011623">
    <property type="entry name" value="7TMR_DISM_rcpt_extracell_dom1"/>
</dbReference>
<dbReference type="SMART" id="SM00388">
    <property type="entry name" value="HisKA"/>
    <property type="match status" value="1"/>
</dbReference>
<keyword evidence="11" id="KW-0472">Membrane</keyword>
<dbReference type="Pfam" id="PF00512">
    <property type="entry name" value="HisKA"/>
    <property type="match status" value="1"/>
</dbReference>
<evidence type="ECO:0000313" key="14">
    <source>
        <dbReference type="Proteomes" id="UP000094463"/>
    </source>
</evidence>
<name>A0A1D7QS89_9BACI</name>
<feature type="transmembrane region" description="Helical" evidence="11">
    <location>
        <begin position="231"/>
        <end position="247"/>
    </location>
</feature>
<evidence type="ECO:0000256" key="9">
    <source>
        <dbReference type="ARBA" id="ARBA00023012"/>
    </source>
</evidence>
<dbReference type="Pfam" id="PF02518">
    <property type="entry name" value="HATPase_c"/>
    <property type="match status" value="1"/>
</dbReference>
<keyword evidence="8" id="KW-0067">ATP-binding</keyword>
<dbReference type="GO" id="GO:0000155">
    <property type="term" value="F:phosphorelay sensor kinase activity"/>
    <property type="evidence" value="ECO:0007669"/>
    <property type="project" value="InterPro"/>
</dbReference>
<dbReference type="Gene3D" id="3.30.565.10">
    <property type="entry name" value="Histidine kinase-like ATPase, C-terminal domain"/>
    <property type="match status" value="1"/>
</dbReference>
<keyword evidence="11" id="KW-0812">Transmembrane</keyword>
<keyword evidence="11" id="KW-1133">Transmembrane helix</keyword>
<keyword evidence="6" id="KW-0547">Nucleotide-binding</keyword>
<dbReference type="EMBL" id="CP012502">
    <property type="protein sequence ID" value="AOM81859.1"/>
    <property type="molecule type" value="Genomic_DNA"/>
</dbReference>
<dbReference type="InterPro" id="IPR003594">
    <property type="entry name" value="HATPase_dom"/>
</dbReference>
<protein>
    <recommendedName>
        <fullName evidence="3">histidine kinase</fullName>
        <ecNumber evidence="3">2.7.13.3</ecNumber>
    </recommendedName>
</protein>
<dbReference type="CDD" id="cd00082">
    <property type="entry name" value="HisKA"/>
    <property type="match status" value="1"/>
</dbReference>
<evidence type="ECO:0000256" key="10">
    <source>
        <dbReference type="SAM" id="Coils"/>
    </source>
</evidence>
<evidence type="ECO:0000256" key="5">
    <source>
        <dbReference type="ARBA" id="ARBA00022679"/>
    </source>
</evidence>
<evidence type="ECO:0000256" key="7">
    <source>
        <dbReference type="ARBA" id="ARBA00022777"/>
    </source>
</evidence>
<dbReference type="Proteomes" id="UP000094463">
    <property type="component" value="Chromosome"/>
</dbReference>
<feature type="transmembrane region" description="Helical" evidence="11">
    <location>
        <begin position="296"/>
        <end position="318"/>
    </location>
</feature>
<dbReference type="InterPro" id="IPR036890">
    <property type="entry name" value="HATPase_C_sf"/>
</dbReference>
<proteinExistence type="predicted"/>
<reference evidence="13 14" key="1">
    <citation type="submission" date="2015-08" db="EMBL/GenBank/DDBJ databases">
        <title>The complete genome sequence of Bacillus beveridgei MLTeJB.</title>
        <authorList>
            <person name="Hanson T.E."/>
            <person name="Mesa C."/>
            <person name="Basesman S.M."/>
            <person name="Oremland R.S."/>
        </authorList>
    </citation>
    <scope>NUCLEOTIDE SEQUENCE [LARGE SCALE GENOMIC DNA]</scope>
    <source>
        <strain evidence="13 14">MLTeJB</strain>
    </source>
</reference>
<dbReference type="AlphaFoldDB" id="A0A1D7QS89"/>
<dbReference type="PROSITE" id="PS50109">
    <property type="entry name" value="HIS_KIN"/>
    <property type="match status" value="1"/>
</dbReference>
<dbReference type="GO" id="GO:0005524">
    <property type="term" value="F:ATP binding"/>
    <property type="evidence" value="ECO:0007669"/>
    <property type="project" value="UniProtKB-KW"/>
</dbReference>
<dbReference type="RefSeq" id="WP_069363991.1">
    <property type="nucleotide sequence ID" value="NZ_CP012502.1"/>
</dbReference>
<dbReference type="PANTHER" id="PTHR45453">
    <property type="entry name" value="PHOSPHATE REGULON SENSOR PROTEIN PHOR"/>
    <property type="match status" value="1"/>
</dbReference>
<dbReference type="FunFam" id="3.30.565.10:FF:000006">
    <property type="entry name" value="Sensor histidine kinase WalK"/>
    <property type="match status" value="1"/>
</dbReference>
<evidence type="ECO:0000256" key="11">
    <source>
        <dbReference type="SAM" id="Phobius"/>
    </source>
</evidence>
<keyword evidence="4" id="KW-0597">Phosphoprotein</keyword>
<dbReference type="SUPFAM" id="SSF49785">
    <property type="entry name" value="Galactose-binding domain-like"/>
    <property type="match status" value="1"/>
</dbReference>
<dbReference type="SUPFAM" id="SSF55874">
    <property type="entry name" value="ATPase domain of HSP90 chaperone/DNA topoisomerase II/histidine kinase"/>
    <property type="match status" value="1"/>
</dbReference>
<keyword evidence="14" id="KW-1185">Reference proteome</keyword>
<keyword evidence="10" id="KW-0175">Coiled coil</keyword>
<evidence type="ECO:0000313" key="13">
    <source>
        <dbReference type="EMBL" id="AOM81859.1"/>
    </source>
</evidence>
<dbReference type="CDD" id="cd00075">
    <property type="entry name" value="HATPase"/>
    <property type="match status" value="1"/>
</dbReference>
<comment type="catalytic activity">
    <reaction evidence="1">
        <text>ATP + protein L-histidine = ADP + protein N-phospho-L-histidine.</text>
        <dbReference type="EC" id="2.7.13.3"/>
    </reaction>
</comment>
<dbReference type="OrthoDB" id="9759607at2"/>
<dbReference type="PANTHER" id="PTHR45453:SF1">
    <property type="entry name" value="PHOSPHATE REGULON SENSOR PROTEIN PHOR"/>
    <property type="match status" value="1"/>
</dbReference>
<dbReference type="InterPro" id="IPR050351">
    <property type="entry name" value="BphY/WalK/GraS-like"/>
</dbReference>
<accession>A0A1D7QS89</accession>
<feature type="transmembrane region" description="Helical" evidence="11">
    <location>
        <begin position="324"/>
        <end position="346"/>
    </location>
</feature>
<dbReference type="Gene3D" id="2.60.120.260">
    <property type="entry name" value="Galactose-binding domain-like"/>
    <property type="match status" value="1"/>
</dbReference>
<feature type="domain" description="Histidine kinase" evidence="12">
    <location>
        <begin position="454"/>
        <end position="679"/>
    </location>
</feature>
<dbReference type="Gene3D" id="1.10.287.130">
    <property type="match status" value="1"/>
</dbReference>
<dbReference type="PATRIC" id="fig|632773.3.peg.500"/>
<dbReference type="SUPFAM" id="SSF47384">
    <property type="entry name" value="Homodimeric domain of signal transducing histidine kinase"/>
    <property type="match status" value="1"/>
</dbReference>
<dbReference type="InterPro" id="IPR008979">
    <property type="entry name" value="Galactose-bd-like_sf"/>
</dbReference>
<dbReference type="GO" id="GO:0016036">
    <property type="term" value="P:cellular response to phosphate starvation"/>
    <property type="evidence" value="ECO:0007669"/>
    <property type="project" value="TreeGrafter"/>
</dbReference>
<feature type="transmembrane region" description="Helical" evidence="11">
    <location>
        <begin position="381"/>
        <end position="398"/>
    </location>
</feature>
<comment type="subcellular location">
    <subcellularLocation>
        <location evidence="2">Cell membrane</location>
        <topology evidence="2">Multi-pass membrane protein</topology>
    </subcellularLocation>
</comment>
<evidence type="ECO:0000256" key="4">
    <source>
        <dbReference type="ARBA" id="ARBA00022553"/>
    </source>
</evidence>
<feature type="coiled-coil region" evidence="10">
    <location>
        <begin position="409"/>
        <end position="454"/>
    </location>
</feature>
<dbReference type="Pfam" id="PF07695">
    <property type="entry name" value="7TMR-DISM_7TM"/>
    <property type="match status" value="1"/>
</dbReference>
<dbReference type="SMART" id="SM00387">
    <property type="entry name" value="HATPase_c"/>
    <property type="match status" value="1"/>
</dbReference>
<sequence length="690" mass="78088">MQQLIRIGIFFFLLLSGIMSSGLHTSADDSSLTVMDMSESSLYEDGLRSLDGEWGFYWETFLDPGEPLPDPDALIQVPAEWTSLQLDGSPLPHHGYATYHIRLQLHEEDLNHSLAIYMANVSTAYDLFINGEAHGGQGVTADNREDMEPENFSTVYFFDADTPEVDVVIHVSDYYQRSAGIWESVRIGTASDIVAERESNTLIQMFILGGIFLIGLYHLILFLIRSKDPGPLYFSILCFSIGIRTLLLRDTLMFSLMPWISWSLAVNLEYISALMSLIFILLFLRSQLPDDLPKRVVVIAVSLIGSYLVFVAVTPTWIFRETNYVLYVLAIFATALAVYYTVVALVRRRDGAMLYGAGMLVLFIAVANDVLYYAHVLETDGYVAAGLLFFLFIQSIQLSRKYARSFNRAEGLSAELHEMNEQLETRVKERTAELKQANNHLQKMERSRRQLFASISHELNTPLTFIQGYIKAMIDGVIDRDDSKYLRSIYTDTTMMSAMIRDLQDLSKLESDQVSFDYQTVDGLDFFTDVIQEQSWMIEKKNNTTIITENELDHNHKWLINVDPVRIKQVFSNLVLNAIKHASKGKEIVIRLTSVKRADGCHALQVCVKDFGEGIPKEDIPFVFDRFYKLEKDEINDSRGAGLGLAIAKEIVELHDGEISVESELGEGSVFSFRLPIDQVTKSEGGEHYG</sequence>
<organism evidence="13 14">
    <name type="scientific">Salisediminibacterium beveridgei</name>
    <dbReference type="NCBI Taxonomy" id="632773"/>
    <lineage>
        <taxon>Bacteria</taxon>
        <taxon>Bacillati</taxon>
        <taxon>Bacillota</taxon>
        <taxon>Bacilli</taxon>
        <taxon>Bacillales</taxon>
        <taxon>Bacillaceae</taxon>
        <taxon>Salisediminibacterium</taxon>
    </lineage>
</organism>
<feature type="transmembrane region" description="Helical" evidence="11">
    <location>
        <begin position="259"/>
        <end position="284"/>
    </location>
</feature>
<dbReference type="STRING" id="632773.BBEV_0465"/>
<dbReference type="InterPro" id="IPR036097">
    <property type="entry name" value="HisK_dim/P_sf"/>
</dbReference>
<dbReference type="GO" id="GO:0005886">
    <property type="term" value="C:plasma membrane"/>
    <property type="evidence" value="ECO:0007669"/>
    <property type="project" value="UniProtKB-SubCell"/>
</dbReference>
<evidence type="ECO:0000256" key="8">
    <source>
        <dbReference type="ARBA" id="ARBA00022840"/>
    </source>
</evidence>
<keyword evidence="7 13" id="KW-0418">Kinase</keyword>
<dbReference type="InterPro" id="IPR004358">
    <property type="entry name" value="Sig_transdc_His_kin-like_C"/>
</dbReference>
<feature type="transmembrane region" description="Helical" evidence="11">
    <location>
        <begin position="353"/>
        <end position="375"/>
    </location>
</feature>
<dbReference type="InterPro" id="IPR003661">
    <property type="entry name" value="HisK_dim/P_dom"/>
</dbReference>
<keyword evidence="5" id="KW-0808">Transferase</keyword>
<dbReference type="PRINTS" id="PR00344">
    <property type="entry name" value="BCTRLSENSOR"/>
</dbReference>